<keyword evidence="1" id="KW-0812">Transmembrane</keyword>
<dbReference type="InterPro" id="IPR008984">
    <property type="entry name" value="SMAD_FHA_dom_sf"/>
</dbReference>
<dbReference type="Pfam" id="PF16697">
    <property type="entry name" value="Yop-YscD_cpl"/>
    <property type="match status" value="1"/>
</dbReference>
<dbReference type="CDD" id="cd00060">
    <property type="entry name" value="FHA"/>
    <property type="match status" value="2"/>
</dbReference>
<evidence type="ECO:0000256" key="1">
    <source>
        <dbReference type="SAM" id="Phobius"/>
    </source>
</evidence>
<feature type="transmembrane region" description="Helical" evidence="1">
    <location>
        <begin position="171"/>
        <end position="189"/>
    </location>
</feature>
<evidence type="ECO:0000259" key="3">
    <source>
        <dbReference type="Pfam" id="PF16697"/>
    </source>
</evidence>
<dbReference type="InterPro" id="IPR000253">
    <property type="entry name" value="FHA_dom"/>
</dbReference>
<reference evidence="5" key="1">
    <citation type="journal article" date="2019" name="Int. J. Syst. Evol. Microbiol.">
        <title>The Global Catalogue of Microorganisms (GCM) 10K type strain sequencing project: providing services to taxonomists for standard genome sequencing and annotation.</title>
        <authorList>
            <consortium name="The Broad Institute Genomics Platform"/>
            <consortium name="The Broad Institute Genome Sequencing Center for Infectious Disease"/>
            <person name="Wu L."/>
            <person name="Ma J."/>
        </authorList>
    </citation>
    <scope>NUCLEOTIDE SEQUENCE [LARGE SCALE GENOMIC DNA]</scope>
    <source>
        <strain evidence="5">JCM 14370</strain>
    </source>
</reference>
<sequence length="392" mass="41573">MKQLPSWVPATLAGALGGFLGFLLAENTVVNLGDQGNGFSLVLGTAALTGVLSVPLAAALVAAENLIGLRGRWNRDLTRILLPALLVGAGAGGIAQVFYGWMQNGQPPTRFMRALAWTLLGAGVGLLLGFNDRSVKKAFRGLLGGAAGGFLGGLLFDSFTVFSLGDGDTGTVSRGVGFTVLGAAIGFMLQITQDLLKSAWLLGTTTGPYEGKQYILTKNRVTVGRSDANDVALYHDKTVALQSGALSREGGLWFWEGQDVLVNGQTTQKKALQSGDRLRIGQNEFVFQEKGGKVKSDQLEEQYLLHSNDHAYRLPASFTSVTLGRQGDVKLAEQGVQDRHAELQVKNGQLYLLAFGATSVNGQTVLKGSSQAIEPGDIIQLGQVELALLKDR</sequence>
<evidence type="ECO:0000259" key="2">
    <source>
        <dbReference type="Pfam" id="PF00498"/>
    </source>
</evidence>
<feature type="transmembrane region" description="Helical" evidence="1">
    <location>
        <begin position="41"/>
        <end position="68"/>
    </location>
</feature>
<evidence type="ECO:0000313" key="5">
    <source>
        <dbReference type="Proteomes" id="UP000632222"/>
    </source>
</evidence>
<dbReference type="EMBL" id="BMOD01000028">
    <property type="protein sequence ID" value="GGJ54158.1"/>
    <property type="molecule type" value="Genomic_DNA"/>
</dbReference>
<feature type="transmembrane region" description="Helical" evidence="1">
    <location>
        <begin position="80"/>
        <end position="99"/>
    </location>
</feature>
<dbReference type="SUPFAM" id="SSF49879">
    <property type="entry name" value="SMAD/FHA domain"/>
    <property type="match status" value="2"/>
</dbReference>
<feature type="domain" description="FHA" evidence="2">
    <location>
        <begin position="322"/>
        <end position="382"/>
    </location>
</feature>
<dbReference type="Gene3D" id="2.60.200.20">
    <property type="match status" value="2"/>
</dbReference>
<proteinExistence type="predicted"/>
<evidence type="ECO:0008006" key="6">
    <source>
        <dbReference type="Google" id="ProtNLM"/>
    </source>
</evidence>
<organism evidence="4 5">
    <name type="scientific">Deinococcus roseus</name>
    <dbReference type="NCBI Taxonomy" id="392414"/>
    <lineage>
        <taxon>Bacteria</taxon>
        <taxon>Thermotogati</taxon>
        <taxon>Deinococcota</taxon>
        <taxon>Deinococci</taxon>
        <taxon>Deinococcales</taxon>
        <taxon>Deinococcaceae</taxon>
        <taxon>Deinococcus</taxon>
    </lineage>
</organism>
<feature type="transmembrane region" description="Helical" evidence="1">
    <location>
        <begin position="111"/>
        <end position="130"/>
    </location>
</feature>
<keyword evidence="5" id="KW-1185">Reference proteome</keyword>
<evidence type="ECO:0000313" key="4">
    <source>
        <dbReference type="EMBL" id="GGJ54158.1"/>
    </source>
</evidence>
<dbReference type="Proteomes" id="UP000632222">
    <property type="component" value="Unassembled WGS sequence"/>
</dbReference>
<dbReference type="Pfam" id="PF00498">
    <property type="entry name" value="FHA"/>
    <property type="match status" value="1"/>
</dbReference>
<accession>A0ABQ2DDE4</accession>
<comment type="caution">
    <text evidence="4">The sequence shown here is derived from an EMBL/GenBank/DDBJ whole genome shotgun (WGS) entry which is preliminary data.</text>
</comment>
<keyword evidence="1" id="KW-1133">Transmembrane helix</keyword>
<feature type="domain" description="YscD cytoplasmic" evidence="3">
    <location>
        <begin position="206"/>
        <end position="290"/>
    </location>
</feature>
<dbReference type="InterPro" id="IPR032030">
    <property type="entry name" value="YscD_cytoplasmic_dom"/>
</dbReference>
<dbReference type="RefSeq" id="WP_189007425.1">
    <property type="nucleotide sequence ID" value="NZ_BMOD01000028.1"/>
</dbReference>
<keyword evidence="1" id="KW-0472">Membrane</keyword>
<feature type="transmembrane region" description="Helical" evidence="1">
    <location>
        <begin position="142"/>
        <end position="165"/>
    </location>
</feature>
<name>A0ABQ2DDE4_9DEIO</name>
<gene>
    <name evidence="4" type="ORF">GCM10008938_45270</name>
</gene>
<protein>
    <recommendedName>
        <fullName evidence="6">FHA domain-containing protein</fullName>
    </recommendedName>
</protein>